<reference evidence="1" key="1">
    <citation type="journal article" date="2022" name="Front. Genet.">
        <title>Chromosome-Scale Assembly of the Dendrobium nobile Genome Provides Insights Into the Molecular Mechanism of the Biosynthesis of the Medicinal Active Ingredient of Dendrobium.</title>
        <authorList>
            <person name="Xu Q."/>
            <person name="Niu S.-C."/>
            <person name="Li K.-L."/>
            <person name="Zheng P.-J."/>
            <person name="Zhang X.-J."/>
            <person name="Jia Y."/>
            <person name="Liu Y."/>
            <person name="Niu Y.-X."/>
            <person name="Yu L.-H."/>
            <person name="Chen D.-F."/>
            <person name="Zhang G.-Q."/>
        </authorList>
    </citation>
    <scope>NUCLEOTIDE SEQUENCE</scope>
    <source>
        <tissue evidence="1">Leaf</tissue>
    </source>
</reference>
<comment type="caution">
    <text evidence="1">The sequence shown here is derived from an EMBL/GenBank/DDBJ whole genome shotgun (WGS) entry which is preliminary data.</text>
</comment>
<sequence length="89" mass="10168">MYPFVFEVCWQGFYFRKQASSTSSSFPRATRVSANNKGFLCIYMVRRGRMNLRLGEQARPKDGQSLPLLEQARPKEFASSSSCGTIFSR</sequence>
<protein>
    <submittedName>
        <fullName evidence="1">Uncharacterized protein</fullName>
    </submittedName>
</protein>
<keyword evidence="2" id="KW-1185">Reference proteome</keyword>
<dbReference type="EMBL" id="JAGYWB010000006">
    <property type="protein sequence ID" value="KAI0520372.1"/>
    <property type="molecule type" value="Genomic_DNA"/>
</dbReference>
<gene>
    <name evidence="1" type="ORF">KFK09_007844</name>
</gene>
<accession>A0A8T3BSW1</accession>
<dbReference type="AlphaFoldDB" id="A0A8T3BSW1"/>
<evidence type="ECO:0000313" key="2">
    <source>
        <dbReference type="Proteomes" id="UP000829196"/>
    </source>
</evidence>
<organism evidence="1 2">
    <name type="scientific">Dendrobium nobile</name>
    <name type="common">Orchid</name>
    <dbReference type="NCBI Taxonomy" id="94219"/>
    <lineage>
        <taxon>Eukaryota</taxon>
        <taxon>Viridiplantae</taxon>
        <taxon>Streptophyta</taxon>
        <taxon>Embryophyta</taxon>
        <taxon>Tracheophyta</taxon>
        <taxon>Spermatophyta</taxon>
        <taxon>Magnoliopsida</taxon>
        <taxon>Liliopsida</taxon>
        <taxon>Asparagales</taxon>
        <taxon>Orchidaceae</taxon>
        <taxon>Epidendroideae</taxon>
        <taxon>Malaxideae</taxon>
        <taxon>Dendrobiinae</taxon>
        <taxon>Dendrobium</taxon>
    </lineage>
</organism>
<proteinExistence type="predicted"/>
<dbReference type="Proteomes" id="UP000829196">
    <property type="component" value="Unassembled WGS sequence"/>
</dbReference>
<evidence type="ECO:0000313" key="1">
    <source>
        <dbReference type="EMBL" id="KAI0520372.1"/>
    </source>
</evidence>
<name>A0A8T3BSW1_DENNO</name>